<evidence type="ECO:0000313" key="1">
    <source>
        <dbReference type="EMBL" id="JAD38911.1"/>
    </source>
</evidence>
<protein>
    <submittedName>
        <fullName evidence="1">Uncharacterized protein</fullName>
    </submittedName>
</protein>
<organism evidence="1">
    <name type="scientific">Arundo donax</name>
    <name type="common">Giant reed</name>
    <name type="synonym">Donax arundinaceus</name>
    <dbReference type="NCBI Taxonomy" id="35708"/>
    <lineage>
        <taxon>Eukaryota</taxon>
        <taxon>Viridiplantae</taxon>
        <taxon>Streptophyta</taxon>
        <taxon>Embryophyta</taxon>
        <taxon>Tracheophyta</taxon>
        <taxon>Spermatophyta</taxon>
        <taxon>Magnoliopsida</taxon>
        <taxon>Liliopsida</taxon>
        <taxon>Poales</taxon>
        <taxon>Poaceae</taxon>
        <taxon>PACMAD clade</taxon>
        <taxon>Arundinoideae</taxon>
        <taxon>Arundineae</taxon>
        <taxon>Arundo</taxon>
    </lineage>
</organism>
<reference evidence="1" key="1">
    <citation type="submission" date="2014-09" db="EMBL/GenBank/DDBJ databases">
        <authorList>
            <person name="Magalhaes I.L.F."/>
            <person name="Oliveira U."/>
            <person name="Santos F.R."/>
            <person name="Vidigal T.H.D.A."/>
            <person name="Brescovit A.D."/>
            <person name="Santos A.J."/>
        </authorList>
    </citation>
    <scope>NUCLEOTIDE SEQUENCE</scope>
    <source>
        <tissue evidence="1">Shoot tissue taken approximately 20 cm above the soil surface</tissue>
    </source>
</reference>
<accession>A0A0A8ZJC6</accession>
<name>A0A0A8ZJC6_ARUDO</name>
<reference evidence="1" key="2">
    <citation type="journal article" date="2015" name="Data Brief">
        <title>Shoot transcriptome of the giant reed, Arundo donax.</title>
        <authorList>
            <person name="Barrero R.A."/>
            <person name="Guerrero F.D."/>
            <person name="Moolhuijzen P."/>
            <person name="Goolsby J.A."/>
            <person name="Tidwell J."/>
            <person name="Bellgard S.E."/>
            <person name="Bellgard M.I."/>
        </authorList>
    </citation>
    <scope>NUCLEOTIDE SEQUENCE</scope>
    <source>
        <tissue evidence="1">Shoot tissue taken approximately 20 cm above the soil surface</tissue>
    </source>
</reference>
<sequence length="9" mass="1052">MQTTTIKDD</sequence>
<proteinExistence type="predicted"/>
<dbReference type="EMBL" id="GBRH01258984">
    <property type="protein sequence ID" value="JAD38911.1"/>
    <property type="molecule type" value="Transcribed_RNA"/>
</dbReference>